<dbReference type="PANTHER" id="PTHR42942:SF1">
    <property type="entry name" value="ALKYLTRANSFERASE-LIKE PROTEIN 1"/>
    <property type="match status" value="1"/>
</dbReference>
<dbReference type="HOGENOM" id="CLU_000445_52_5_11"/>
<keyword evidence="3" id="KW-0489">Methyltransferase</keyword>
<evidence type="ECO:0000313" key="4">
    <source>
        <dbReference type="Proteomes" id="UP000023067"/>
    </source>
</evidence>
<keyword evidence="4" id="KW-1185">Reference proteome</keyword>
<evidence type="ECO:0000313" key="3">
    <source>
        <dbReference type="EMBL" id="EWS80219.1"/>
    </source>
</evidence>
<sequence length="113" mass="12423">MDDVTVERVLRTVEAIPPGRVAAYGQIGEICGVGPRLVGRIMRDWGGSVTWWRVTNASGDLPAPLLARARPHWDAEGIRVKPNGRGCSLREAGADLRELRRAAERSFAEHPEL</sequence>
<dbReference type="InterPro" id="IPR036217">
    <property type="entry name" value="MethylDNA_cys_MeTrfase_DNAb"/>
</dbReference>
<dbReference type="InterPro" id="IPR052520">
    <property type="entry name" value="ATL_DNA_repair"/>
</dbReference>
<reference evidence="3 4" key="1">
    <citation type="submission" date="2014-02" db="EMBL/GenBank/DDBJ databases">
        <title>Genome sequence of Brachybacterium phenoliresistens strain W13A50.</title>
        <authorList>
            <person name="Wang X."/>
        </authorList>
    </citation>
    <scope>NUCLEOTIDE SEQUENCE [LARGE SCALE GENOMIC DNA]</scope>
    <source>
        <strain evidence="3 4">W13A50</strain>
    </source>
</reference>
<dbReference type="GO" id="GO:0006281">
    <property type="term" value="P:DNA repair"/>
    <property type="evidence" value="ECO:0007669"/>
    <property type="project" value="InterPro"/>
</dbReference>
<name>Z9JPU9_9MICO</name>
<dbReference type="Gene3D" id="1.10.10.10">
    <property type="entry name" value="Winged helix-like DNA-binding domain superfamily/Winged helix DNA-binding domain"/>
    <property type="match status" value="1"/>
</dbReference>
<keyword evidence="1" id="KW-0227">DNA damage</keyword>
<dbReference type="AlphaFoldDB" id="Z9JPU9"/>
<dbReference type="GO" id="GO:0008168">
    <property type="term" value="F:methyltransferase activity"/>
    <property type="evidence" value="ECO:0007669"/>
    <property type="project" value="UniProtKB-KW"/>
</dbReference>
<accession>Z9JPU9</accession>
<dbReference type="InterPro" id="IPR014048">
    <property type="entry name" value="MethylDNA_cys_MeTrfase_DNA-bd"/>
</dbReference>
<organism evidence="3 4">
    <name type="scientific">Brachybacterium phenoliresistens</name>
    <dbReference type="NCBI Taxonomy" id="396014"/>
    <lineage>
        <taxon>Bacteria</taxon>
        <taxon>Bacillati</taxon>
        <taxon>Actinomycetota</taxon>
        <taxon>Actinomycetes</taxon>
        <taxon>Micrococcales</taxon>
        <taxon>Dermabacteraceae</taxon>
        <taxon>Brachybacterium</taxon>
    </lineage>
</organism>
<dbReference type="CDD" id="cd06445">
    <property type="entry name" value="ATase"/>
    <property type="match status" value="1"/>
</dbReference>
<dbReference type="PANTHER" id="PTHR42942">
    <property type="entry name" value="6-O-METHYLGUANINE DNA METHYLTRANSFERASE"/>
    <property type="match status" value="1"/>
</dbReference>
<dbReference type="eggNOG" id="COG3695">
    <property type="taxonomic scope" value="Bacteria"/>
</dbReference>
<dbReference type="InterPro" id="IPR036388">
    <property type="entry name" value="WH-like_DNA-bd_sf"/>
</dbReference>
<gene>
    <name evidence="3" type="ORF">BF93_04215</name>
</gene>
<dbReference type="STRING" id="396014.BF93_04215"/>
<evidence type="ECO:0000259" key="2">
    <source>
        <dbReference type="Pfam" id="PF01035"/>
    </source>
</evidence>
<dbReference type="SUPFAM" id="SSF46767">
    <property type="entry name" value="Methylated DNA-protein cysteine methyltransferase, C-terminal domain"/>
    <property type="match status" value="1"/>
</dbReference>
<dbReference type="GO" id="GO:0032259">
    <property type="term" value="P:methylation"/>
    <property type="evidence" value="ECO:0007669"/>
    <property type="project" value="UniProtKB-KW"/>
</dbReference>
<dbReference type="EMBL" id="JDYK01000017">
    <property type="protein sequence ID" value="EWS80219.1"/>
    <property type="molecule type" value="Genomic_DNA"/>
</dbReference>
<protein>
    <submittedName>
        <fullName evidence="3">Cysteine methyltransferase</fullName>
    </submittedName>
</protein>
<feature type="domain" description="Methylated-DNA-[protein]-cysteine S-methyltransferase DNA binding" evidence="2">
    <location>
        <begin position="7"/>
        <end position="62"/>
    </location>
</feature>
<dbReference type="Proteomes" id="UP000023067">
    <property type="component" value="Unassembled WGS sequence"/>
</dbReference>
<dbReference type="PATRIC" id="fig|396014.3.peg.2874"/>
<dbReference type="Pfam" id="PF01035">
    <property type="entry name" value="DNA_binding_1"/>
    <property type="match status" value="1"/>
</dbReference>
<evidence type="ECO:0000256" key="1">
    <source>
        <dbReference type="ARBA" id="ARBA00022763"/>
    </source>
</evidence>
<keyword evidence="3" id="KW-0808">Transferase</keyword>
<proteinExistence type="predicted"/>
<comment type="caution">
    <text evidence="3">The sequence shown here is derived from an EMBL/GenBank/DDBJ whole genome shotgun (WGS) entry which is preliminary data.</text>
</comment>